<dbReference type="GO" id="GO:0005975">
    <property type="term" value="P:carbohydrate metabolic process"/>
    <property type="evidence" value="ECO:0007669"/>
    <property type="project" value="InterPro"/>
</dbReference>
<reference evidence="3 4" key="1">
    <citation type="submission" date="2014-02" db="EMBL/GenBank/DDBJ databases">
        <title>The small core and large imbalanced accessory genome model reveals a collaborative survival strategy of Sorangium cellulosum strains in nature.</title>
        <authorList>
            <person name="Han K."/>
            <person name="Peng R."/>
            <person name="Blom J."/>
            <person name="Li Y.-Z."/>
        </authorList>
    </citation>
    <scope>NUCLEOTIDE SEQUENCE [LARGE SCALE GENOMIC DNA]</scope>
    <source>
        <strain evidence="3 4">So0011-07</strain>
    </source>
</reference>
<evidence type="ECO:0000259" key="1">
    <source>
        <dbReference type="Pfam" id="PF14742"/>
    </source>
</evidence>
<accession>A0A150SKF3</accession>
<gene>
    <name evidence="3" type="ORF">BE17_12265</name>
</gene>
<dbReference type="Gene3D" id="1.50.10.10">
    <property type="match status" value="1"/>
</dbReference>
<dbReference type="EMBL" id="JEMB01000864">
    <property type="protein sequence ID" value="KYF92911.1"/>
    <property type="molecule type" value="Genomic_DNA"/>
</dbReference>
<dbReference type="Pfam" id="PF14742">
    <property type="entry name" value="GDE_N_bis"/>
    <property type="match status" value="1"/>
</dbReference>
<dbReference type="InterPro" id="IPR054491">
    <property type="entry name" value="MGH1-like_GH"/>
</dbReference>
<evidence type="ECO:0000313" key="4">
    <source>
        <dbReference type="Proteomes" id="UP000075635"/>
    </source>
</evidence>
<comment type="caution">
    <text evidence="3">The sequence shown here is derived from an EMBL/GenBank/DDBJ whole genome shotgun (WGS) entry which is preliminary data.</text>
</comment>
<sequence>MSLDRPLGSLARLRPRAGSLYISQNRTVLCMRPDGSIAPEPHIGLFVRNTRVLSLYRHLIDGRPPAPVAHSAVEQDSWLGYYIAPPPEGGDAAPRTVELRLSRFVGDGFHEDIDVASFTQERVRFTLALEIDADFADAAETDGPRLQRGDTRWALEPAEHGCELRCDYRAEHRYEHPGESGVARFDAGIIVRARSADSPPSCAGREIRFSIDLEPHGTWHGCVDVTALIRGEPLPLLAGCRSFFGARHARDVARGTFHHRATSFSVPGAGTLSHTVSCALDRAKRDLIALRMYDIDQDERTWTVAAGLPIYIGLFGRDPLAAGTQAAALTTDVLAGTALVLPRWQGRVVDDWRDEQPDRMLHQARDGALSELNYNPLGRTYASVTSTMFYAAAASELWHWTGDRERVGRLIEPALRAMRWIDEEGDLDGDGFYEYAPRSSASIQNQGWKDSDDAIVDADGSQVRPPIGTCEMQGFVFLSKLRLSELLFWFGRKDHARRLFDEALELRRRFNNTFWMPDARYFAMGLGPDKRQIRSIGSDPGLCLATGIVDQALAEPTAIRMFAADMFSGWGIRTLSADHPAFDPYSYHRGTVWPVDQGAIALGLARYGLHGHVALLCRAVFEAAALFDHHRLPECWSGHPRDAEHPFPALYPRANWPQAWSCSSVFAMLQAMLGLYPFAPLDLLLVDPVLPEWLPEITLSNLHVGTAVVALRFVRTEQGTTRFEVLERRGDLHVVRQPSPWSLTAGPAERIKDVLSSLRK</sequence>
<dbReference type="SUPFAM" id="SSF48208">
    <property type="entry name" value="Six-hairpin glycosidases"/>
    <property type="match status" value="1"/>
</dbReference>
<dbReference type="InterPro" id="IPR032856">
    <property type="entry name" value="GDE_N_bis"/>
</dbReference>
<evidence type="ECO:0000313" key="3">
    <source>
        <dbReference type="EMBL" id="KYF92911.1"/>
    </source>
</evidence>
<evidence type="ECO:0000259" key="2">
    <source>
        <dbReference type="Pfam" id="PF22422"/>
    </source>
</evidence>
<dbReference type="AlphaFoldDB" id="A0A150SKF3"/>
<feature type="domain" description="Mannosylglycerate hydrolase MGH1-like glycoside hydrolase" evidence="2">
    <location>
        <begin position="361"/>
        <end position="626"/>
    </location>
</feature>
<proteinExistence type="predicted"/>
<dbReference type="Proteomes" id="UP000075635">
    <property type="component" value="Unassembled WGS sequence"/>
</dbReference>
<dbReference type="Pfam" id="PF22422">
    <property type="entry name" value="MGH1-like_GH"/>
    <property type="match status" value="1"/>
</dbReference>
<dbReference type="InterPro" id="IPR008928">
    <property type="entry name" value="6-hairpin_glycosidase_sf"/>
</dbReference>
<protein>
    <submittedName>
        <fullName evidence="3">Amylo-alpha-1,6-glucosidase</fullName>
    </submittedName>
</protein>
<name>A0A150SKF3_SORCE</name>
<organism evidence="3 4">
    <name type="scientific">Sorangium cellulosum</name>
    <name type="common">Polyangium cellulosum</name>
    <dbReference type="NCBI Taxonomy" id="56"/>
    <lineage>
        <taxon>Bacteria</taxon>
        <taxon>Pseudomonadati</taxon>
        <taxon>Myxococcota</taxon>
        <taxon>Polyangia</taxon>
        <taxon>Polyangiales</taxon>
        <taxon>Polyangiaceae</taxon>
        <taxon>Sorangium</taxon>
    </lineage>
</organism>
<dbReference type="InterPro" id="IPR012341">
    <property type="entry name" value="6hp_glycosidase-like_sf"/>
</dbReference>
<feature type="domain" description="Putative glycogen debranching enzyme N-terminal" evidence="1">
    <location>
        <begin position="22"/>
        <end position="223"/>
    </location>
</feature>